<evidence type="ECO:0000313" key="2">
    <source>
        <dbReference type="EMBL" id="KID54648.1"/>
    </source>
</evidence>
<evidence type="ECO:0000256" key="1">
    <source>
        <dbReference type="SAM" id="SignalP"/>
    </source>
</evidence>
<keyword evidence="1" id="KW-0732">Signal</keyword>
<accession>A0A0C1MJR7</accession>
<gene>
    <name evidence="2" type="ORF">JF50_22360</name>
</gene>
<feature type="signal peptide" evidence="1">
    <location>
        <begin position="1"/>
        <end position="22"/>
    </location>
</feature>
<dbReference type="EMBL" id="JWIC01000010">
    <property type="protein sequence ID" value="KID54648.1"/>
    <property type="molecule type" value="Genomic_DNA"/>
</dbReference>
<reference evidence="2 3" key="1">
    <citation type="submission" date="2014-12" db="EMBL/GenBank/DDBJ databases">
        <title>Draft Genome Sequence of Pseudoalteromonas luteoviolacea HI1.</title>
        <authorList>
            <person name="Asahina A.Y."/>
            <person name="Hadfield M.G."/>
        </authorList>
    </citation>
    <scope>NUCLEOTIDE SEQUENCE [LARGE SCALE GENOMIC DNA]</scope>
    <source>
        <strain evidence="2 3">HI1</strain>
    </source>
</reference>
<dbReference type="Proteomes" id="UP000031327">
    <property type="component" value="Unassembled WGS sequence"/>
</dbReference>
<sequence length="164" mass="18601">MNNIFKLGFCITALSFSNHVLANFDLAGKGMVTYPTGITKSFDFGFGWQSSDKKFRIGKKAYSMSQLPESYSIALTLSKDESRVWIQEFNAGYIESFEWQIGTNKLQLAKKDFKVPVKGNYLLTLNNVDYFLSRNNISIDVHFDESGVKHVRLEGVTRSMGTKK</sequence>
<organism evidence="2 3">
    <name type="scientific">Pseudoalteromonas luteoviolacea</name>
    <dbReference type="NCBI Taxonomy" id="43657"/>
    <lineage>
        <taxon>Bacteria</taxon>
        <taxon>Pseudomonadati</taxon>
        <taxon>Pseudomonadota</taxon>
        <taxon>Gammaproteobacteria</taxon>
        <taxon>Alteromonadales</taxon>
        <taxon>Pseudoalteromonadaceae</taxon>
        <taxon>Pseudoalteromonas</taxon>
    </lineage>
</organism>
<evidence type="ECO:0000313" key="3">
    <source>
        <dbReference type="Proteomes" id="UP000031327"/>
    </source>
</evidence>
<name>A0A0C1MJR7_9GAMM</name>
<dbReference type="OrthoDB" id="6240445at2"/>
<feature type="chain" id="PRO_5002153715" evidence="1">
    <location>
        <begin position="23"/>
        <end position="164"/>
    </location>
</feature>
<protein>
    <submittedName>
        <fullName evidence="2">Uncharacterized protein</fullName>
    </submittedName>
</protein>
<proteinExistence type="predicted"/>
<dbReference type="RefSeq" id="WP_039611548.1">
    <property type="nucleotide sequence ID" value="NZ_JWIC01000010.1"/>
</dbReference>
<dbReference type="AlphaFoldDB" id="A0A0C1MJR7"/>
<comment type="caution">
    <text evidence="2">The sequence shown here is derived from an EMBL/GenBank/DDBJ whole genome shotgun (WGS) entry which is preliminary data.</text>
</comment>